<dbReference type="EMBL" id="JAMSHJ010000004">
    <property type="protein sequence ID" value="KAI5420203.1"/>
    <property type="molecule type" value="Genomic_DNA"/>
</dbReference>
<dbReference type="Proteomes" id="UP001058974">
    <property type="component" value="Chromosome 4"/>
</dbReference>
<proteinExistence type="predicted"/>
<sequence length="360" mass="39910">MIDNRQEVPLPTANLVVSITDVIKVTRSGRVFGLVSIQVVEDVVIGKKAYISSVDPVRAPTCLSGESSGLKVKDVDNDEVLRLIKKSEFNIMEQLIQSPSKISMLSLLMNSKAHREALQKVLEQAYVEHNVTMDQFDHIVANITSCNNLSFCDEELPEQGINHNLGRPWIHEAGSVTSTLHQKLKLFKNGKVVVGGGEKVLLVSHLSSFTYVEAEEEVGTLFEALSIADETQKTGESMSSLKDAKEVVQDGDTNNGGFTHGDEQHSVAIIEDDEDKACANLVTHGQTCSNWVVVDAPVIMHRSKLVLKPIEHNDPTPSPNLDFPVFEAEEENNDENVYEELSRLLETEERTILRLKSRLN</sequence>
<evidence type="ECO:0000313" key="2">
    <source>
        <dbReference type="Proteomes" id="UP001058974"/>
    </source>
</evidence>
<organism evidence="1 2">
    <name type="scientific">Pisum sativum</name>
    <name type="common">Garden pea</name>
    <name type="synonym">Lathyrus oleraceus</name>
    <dbReference type="NCBI Taxonomy" id="3888"/>
    <lineage>
        <taxon>Eukaryota</taxon>
        <taxon>Viridiplantae</taxon>
        <taxon>Streptophyta</taxon>
        <taxon>Embryophyta</taxon>
        <taxon>Tracheophyta</taxon>
        <taxon>Spermatophyta</taxon>
        <taxon>Magnoliopsida</taxon>
        <taxon>eudicotyledons</taxon>
        <taxon>Gunneridae</taxon>
        <taxon>Pentapetalae</taxon>
        <taxon>rosids</taxon>
        <taxon>fabids</taxon>
        <taxon>Fabales</taxon>
        <taxon>Fabaceae</taxon>
        <taxon>Papilionoideae</taxon>
        <taxon>50 kb inversion clade</taxon>
        <taxon>NPAAA clade</taxon>
        <taxon>Hologalegina</taxon>
        <taxon>IRL clade</taxon>
        <taxon>Fabeae</taxon>
        <taxon>Lathyrus</taxon>
    </lineage>
</organism>
<dbReference type="Gramene" id="Psat04G0411400-T1">
    <property type="protein sequence ID" value="KAI5420203.1"/>
    <property type="gene ID" value="KIW84_044114"/>
</dbReference>
<reference evidence="1 2" key="1">
    <citation type="journal article" date="2022" name="Nat. Genet.">
        <title>Improved pea reference genome and pan-genome highlight genomic features and evolutionary characteristics.</title>
        <authorList>
            <person name="Yang T."/>
            <person name="Liu R."/>
            <person name="Luo Y."/>
            <person name="Hu S."/>
            <person name="Wang D."/>
            <person name="Wang C."/>
            <person name="Pandey M.K."/>
            <person name="Ge S."/>
            <person name="Xu Q."/>
            <person name="Li N."/>
            <person name="Li G."/>
            <person name="Huang Y."/>
            <person name="Saxena R.K."/>
            <person name="Ji Y."/>
            <person name="Li M."/>
            <person name="Yan X."/>
            <person name="He Y."/>
            <person name="Liu Y."/>
            <person name="Wang X."/>
            <person name="Xiang C."/>
            <person name="Varshney R.K."/>
            <person name="Ding H."/>
            <person name="Gao S."/>
            <person name="Zong X."/>
        </authorList>
    </citation>
    <scope>NUCLEOTIDE SEQUENCE [LARGE SCALE GENOMIC DNA]</scope>
    <source>
        <strain evidence="1 2">cv. Zhongwan 6</strain>
    </source>
</reference>
<comment type="caution">
    <text evidence="1">The sequence shown here is derived from an EMBL/GenBank/DDBJ whole genome shotgun (WGS) entry which is preliminary data.</text>
</comment>
<keyword evidence="2" id="KW-1185">Reference proteome</keyword>
<dbReference type="PANTHER" id="PTHR32108">
    <property type="entry name" value="DNA-DIRECTED RNA POLYMERASE SUBUNIT ALPHA"/>
    <property type="match status" value="1"/>
</dbReference>
<gene>
    <name evidence="1" type="ORF">KIW84_044114</name>
</gene>
<protein>
    <submittedName>
        <fullName evidence="1">Uncharacterized protein</fullName>
    </submittedName>
</protein>
<name>A0A9D5ASL5_PEA</name>
<dbReference type="PANTHER" id="PTHR32108:SF9">
    <property type="entry name" value="REVERSE TRANSCRIPTASE RNASE H-LIKE DOMAIN-CONTAINING PROTEIN"/>
    <property type="match status" value="1"/>
</dbReference>
<dbReference type="AlphaFoldDB" id="A0A9D5ASL5"/>
<evidence type="ECO:0000313" key="1">
    <source>
        <dbReference type="EMBL" id="KAI5420203.1"/>
    </source>
</evidence>
<accession>A0A9D5ASL5</accession>